<reference evidence="1 2" key="1">
    <citation type="submission" date="2014-04" db="EMBL/GenBank/DDBJ databases">
        <authorList>
            <consortium name="DOE Joint Genome Institute"/>
            <person name="Kuo A."/>
            <person name="Kohler A."/>
            <person name="Jargeat P."/>
            <person name="Nagy L.G."/>
            <person name="Floudas D."/>
            <person name="Copeland A."/>
            <person name="Barry K.W."/>
            <person name="Cichocki N."/>
            <person name="Veneault-Fourrey C."/>
            <person name="LaButti K."/>
            <person name="Lindquist E.A."/>
            <person name="Lipzen A."/>
            <person name="Lundell T."/>
            <person name="Morin E."/>
            <person name="Murat C."/>
            <person name="Sun H."/>
            <person name="Tunlid A."/>
            <person name="Henrissat B."/>
            <person name="Grigoriev I.V."/>
            <person name="Hibbett D.S."/>
            <person name="Martin F."/>
            <person name="Nordberg H.P."/>
            <person name="Cantor M.N."/>
            <person name="Hua S.X."/>
        </authorList>
    </citation>
    <scope>NUCLEOTIDE SEQUENCE [LARGE SCALE GENOMIC DNA]</scope>
    <source>
        <strain evidence="1 2">Ve08.2h10</strain>
    </source>
</reference>
<dbReference type="STRING" id="930991.A0A0D0E5H0"/>
<reference evidence="2" key="2">
    <citation type="submission" date="2015-01" db="EMBL/GenBank/DDBJ databases">
        <title>Evolutionary Origins and Diversification of the Mycorrhizal Mutualists.</title>
        <authorList>
            <consortium name="DOE Joint Genome Institute"/>
            <consortium name="Mycorrhizal Genomics Consortium"/>
            <person name="Kohler A."/>
            <person name="Kuo A."/>
            <person name="Nagy L.G."/>
            <person name="Floudas D."/>
            <person name="Copeland A."/>
            <person name="Barry K.W."/>
            <person name="Cichocki N."/>
            <person name="Veneault-Fourrey C."/>
            <person name="LaButti K."/>
            <person name="Lindquist E.A."/>
            <person name="Lipzen A."/>
            <person name="Lundell T."/>
            <person name="Morin E."/>
            <person name="Murat C."/>
            <person name="Riley R."/>
            <person name="Ohm R."/>
            <person name="Sun H."/>
            <person name="Tunlid A."/>
            <person name="Henrissat B."/>
            <person name="Grigoriev I.V."/>
            <person name="Hibbett D.S."/>
            <person name="Martin F."/>
        </authorList>
    </citation>
    <scope>NUCLEOTIDE SEQUENCE [LARGE SCALE GENOMIC DNA]</scope>
    <source>
        <strain evidence="2">Ve08.2h10</strain>
    </source>
</reference>
<name>A0A0D0E5H0_9AGAM</name>
<dbReference type="InParanoid" id="A0A0D0E5H0"/>
<organism evidence="1 2">
    <name type="scientific">Paxillus rubicundulus Ve08.2h10</name>
    <dbReference type="NCBI Taxonomy" id="930991"/>
    <lineage>
        <taxon>Eukaryota</taxon>
        <taxon>Fungi</taxon>
        <taxon>Dikarya</taxon>
        <taxon>Basidiomycota</taxon>
        <taxon>Agaricomycotina</taxon>
        <taxon>Agaricomycetes</taxon>
        <taxon>Agaricomycetidae</taxon>
        <taxon>Boletales</taxon>
        <taxon>Paxilineae</taxon>
        <taxon>Paxillaceae</taxon>
        <taxon>Paxillus</taxon>
    </lineage>
</organism>
<accession>A0A0D0E5H0</accession>
<evidence type="ECO:0000313" key="1">
    <source>
        <dbReference type="EMBL" id="KIK92740.1"/>
    </source>
</evidence>
<dbReference type="SUPFAM" id="SSF54909">
    <property type="entry name" value="Dimeric alpha+beta barrel"/>
    <property type="match status" value="1"/>
</dbReference>
<evidence type="ECO:0000313" key="2">
    <source>
        <dbReference type="Proteomes" id="UP000054538"/>
    </source>
</evidence>
<dbReference type="OrthoDB" id="3830579at2759"/>
<keyword evidence="2" id="KW-1185">Reference proteome</keyword>
<dbReference type="Proteomes" id="UP000054538">
    <property type="component" value="Unassembled WGS sequence"/>
</dbReference>
<dbReference type="Gene3D" id="3.30.70.100">
    <property type="match status" value="2"/>
</dbReference>
<dbReference type="HOGENOM" id="CLU_081631_3_2_1"/>
<protein>
    <submittedName>
        <fullName evidence="1">Unplaced genomic scaffold scaffold_426, whole genome shotgun sequence</fullName>
    </submittedName>
</protein>
<dbReference type="InterPro" id="IPR011008">
    <property type="entry name" value="Dimeric_a/b-barrel"/>
</dbReference>
<dbReference type="EMBL" id="KN825248">
    <property type="protein sequence ID" value="KIK92740.1"/>
    <property type="molecule type" value="Genomic_DNA"/>
</dbReference>
<proteinExistence type="predicted"/>
<dbReference type="AlphaFoldDB" id="A0A0D0E5H0"/>
<sequence>MSSIAEIIHFTASEGYKSGSASLPLSRMSKLAGLNKSYIGYQTEDPTVLFWVIDWDSKEAHEAFTKLDGYPDMVDACRPVMASRPTANLVQFEDAKGALEAPITEFVTFTLHEGKTMTDLEPLVKELHQKLAGAPKFHGDSWAVVIDKPNVYHGILGWDTVEAHWDAVKDGPRKEVIDRIKQVADLWLVHAALKPFSE</sequence>
<gene>
    <name evidence="1" type="ORF">PAXRUDRAFT_556615</name>
</gene>